<gene>
    <name evidence="2" type="ORF">DFH08DRAFT_933761</name>
</gene>
<accession>A0AAD7ABX2</accession>
<feature type="region of interest" description="Disordered" evidence="1">
    <location>
        <begin position="51"/>
        <end position="76"/>
    </location>
</feature>
<name>A0AAD7ABX2_9AGAR</name>
<comment type="caution">
    <text evidence="2">The sequence shown here is derived from an EMBL/GenBank/DDBJ whole genome shotgun (WGS) entry which is preliminary data.</text>
</comment>
<reference evidence="2" key="1">
    <citation type="submission" date="2023-03" db="EMBL/GenBank/DDBJ databases">
        <title>Massive genome expansion in bonnet fungi (Mycena s.s.) driven by repeated elements and novel gene families across ecological guilds.</title>
        <authorList>
            <consortium name="Lawrence Berkeley National Laboratory"/>
            <person name="Harder C.B."/>
            <person name="Miyauchi S."/>
            <person name="Viragh M."/>
            <person name="Kuo A."/>
            <person name="Thoen E."/>
            <person name="Andreopoulos B."/>
            <person name="Lu D."/>
            <person name="Skrede I."/>
            <person name="Drula E."/>
            <person name="Henrissat B."/>
            <person name="Morin E."/>
            <person name="Kohler A."/>
            <person name="Barry K."/>
            <person name="LaButti K."/>
            <person name="Morin E."/>
            <person name="Salamov A."/>
            <person name="Lipzen A."/>
            <person name="Mereny Z."/>
            <person name="Hegedus B."/>
            <person name="Baldrian P."/>
            <person name="Stursova M."/>
            <person name="Weitz H."/>
            <person name="Taylor A."/>
            <person name="Grigoriev I.V."/>
            <person name="Nagy L.G."/>
            <person name="Martin F."/>
            <person name="Kauserud H."/>
        </authorList>
    </citation>
    <scope>NUCLEOTIDE SEQUENCE</scope>
    <source>
        <strain evidence="2">CBHHK002</strain>
    </source>
</reference>
<organism evidence="2 3">
    <name type="scientific">Mycena albidolilacea</name>
    <dbReference type="NCBI Taxonomy" id="1033008"/>
    <lineage>
        <taxon>Eukaryota</taxon>
        <taxon>Fungi</taxon>
        <taxon>Dikarya</taxon>
        <taxon>Basidiomycota</taxon>
        <taxon>Agaricomycotina</taxon>
        <taxon>Agaricomycetes</taxon>
        <taxon>Agaricomycetidae</taxon>
        <taxon>Agaricales</taxon>
        <taxon>Marasmiineae</taxon>
        <taxon>Mycenaceae</taxon>
        <taxon>Mycena</taxon>
    </lineage>
</organism>
<evidence type="ECO:0000256" key="1">
    <source>
        <dbReference type="SAM" id="MobiDB-lite"/>
    </source>
</evidence>
<dbReference type="EMBL" id="JARIHO010000010">
    <property type="protein sequence ID" value="KAJ7354082.1"/>
    <property type="molecule type" value="Genomic_DNA"/>
</dbReference>
<feature type="compositionally biased region" description="Gly residues" evidence="1">
    <location>
        <begin position="54"/>
        <end position="74"/>
    </location>
</feature>
<proteinExistence type="predicted"/>
<evidence type="ECO:0000313" key="2">
    <source>
        <dbReference type="EMBL" id="KAJ7354082.1"/>
    </source>
</evidence>
<keyword evidence="3" id="KW-1185">Reference proteome</keyword>
<protein>
    <submittedName>
        <fullName evidence="2">Uncharacterized protein</fullName>
    </submittedName>
</protein>
<dbReference type="AlphaFoldDB" id="A0AAD7ABX2"/>
<dbReference type="Proteomes" id="UP001218218">
    <property type="component" value="Unassembled WGS sequence"/>
</dbReference>
<evidence type="ECO:0000313" key="3">
    <source>
        <dbReference type="Proteomes" id="UP001218218"/>
    </source>
</evidence>
<sequence length="391" mass="42333">MPSILRTLLINSFNDNPTINIIVSPLLSPPDDLNKPKALNSSNAIVIEVKSMQGGTGGPGGPGINGSGGSGRGDGPSIIEHADTAILYVPLLAPPDSDTALVPVAQLVAIAKSLKSQGDDNDVSDFAGGEINISNMSQKMLDERKSPRLPNREPQRWVAVMCRPSWRNYVFVAPYRLLPPPVSQLPPSAAPKLIHCRSAAQRAARGGTLPPNLAMAGNFFANFLPILRWGLLILLRALMLSDVQPSLHFDGSSTQACAEVARHTWTHLDLGRPCRGLLKVFRGSLGLLDLTMLSMQLVFVREERGDGNGRGIVLRRLRMPSDNTCKVDTSPSIRSHISRVILSDRNYEDTGLYPDPWETRGSRVSGAVSHRPFDLIDATKWATGACIGVKY</sequence>